<feature type="transmembrane region" description="Helical" evidence="8">
    <location>
        <begin position="194"/>
        <end position="227"/>
    </location>
</feature>
<dbReference type="EMBL" id="JBHTMC010000027">
    <property type="protein sequence ID" value="MFD1265164.1"/>
    <property type="molecule type" value="Genomic_DNA"/>
</dbReference>
<dbReference type="Proteomes" id="UP001597158">
    <property type="component" value="Unassembled WGS sequence"/>
</dbReference>
<keyword evidence="6 8" id="KW-1133">Transmembrane helix</keyword>
<name>A0ABW3WHU6_9RHOO</name>
<evidence type="ECO:0000256" key="1">
    <source>
        <dbReference type="ARBA" id="ARBA00004651"/>
    </source>
</evidence>
<evidence type="ECO:0000313" key="9">
    <source>
        <dbReference type="EMBL" id="MFD1265164.1"/>
    </source>
</evidence>
<sequence length="260" mass="27462">MLGLDFLDIVLIGVAAFAAGAVNSVAGGGTFFSFPALLAVGVPPVMANASNSVSLWPGSLAGAWAFRRELKRFSRSLPALSVVAFLGGIGGGLLLLQTSNAAFSALIPWLLLLATVLFAFSSQISTLVQRWKPAPAGRDERHIGPGGYVFQLLVSIYGGFFGAGMGILMIAALAIQGFKDVHEINALKNWLSAIIYSVAVATFVLANAVSWPHTVIMLLTATLGGYWGATMARRLPAIWLRRFIIAVGSLLTLYYFGKSA</sequence>
<feature type="transmembrane region" description="Helical" evidence="8">
    <location>
        <begin position="239"/>
        <end position="257"/>
    </location>
</feature>
<feature type="transmembrane region" description="Helical" evidence="8">
    <location>
        <begin position="6"/>
        <end position="26"/>
    </location>
</feature>
<evidence type="ECO:0000256" key="4">
    <source>
        <dbReference type="ARBA" id="ARBA00022475"/>
    </source>
</evidence>
<evidence type="ECO:0000313" key="10">
    <source>
        <dbReference type="Proteomes" id="UP001597158"/>
    </source>
</evidence>
<proteinExistence type="inferred from homology"/>
<comment type="caution">
    <text evidence="9">The sequence shown here is derived from an EMBL/GenBank/DDBJ whole genome shotgun (WGS) entry which is preliminary data.</text>
</comment>
<accession>A0ABW3WHU6</accession>
<dbReference type="InterPro" id="IPR052017">
    <property type="entry name" value="TSUP"/>
</dbReference>
<dbReference type="InterPro" id="IPR002781">
    <property type="entry name" value="TM_pro_TauE-like"/>
</dbReference>
<dbReference type="PANTHER" id="PTHR30269">
    <property type="entry name" value="TRANSMEMBRANE PROTEIN YFCA"/>
    <property type="match status" value="1"/>
</dbReference>
<reference evidence="10" key="1">
    <citation type="journal article" date="2019" name="Int. J. Syst. Evol. Microbiol.">
        <title>The Global Catalogue of Microorganisms (GCM) 10K type strain sequencing project: providing services to taxonomists for standard genome sequencing and annotation.</title>
        <authorList>
            <consortium name="The Broad Institute Genomics Platform"/>
            <consortium name="The Broad Institute Genome Sequencing Center for Infectious Disease"/>
            <person name="Wu L."/>
            <person name="Ma J."/>
        </authorList>
    </citation>
    <scope>NUCLEOTIDE SEQUENCE [LARGE SCALE GENOMIC DNA]</scope>
    <source>
        <strain evidence="10">CCUG 48884</strain>
    </source>
</reference>
<keyword evidence="5 8" id="KW-0812">Transmembrane</keyword>
<gene>
    <name evidence="9" type="ORF">ACFQ4M_16430</name>
</gene>
<keyword evidence="7 8" id="KW-0472">Membrane</keyword>
<feature type="transmembrane region" description="Helical" evidence="8">
    <location>
        <begin position="149"/>
        <end position="174"/>
    </location>
</feature>
<organism evidence="9 10">
    <name type="scientific">Thauera mechernichensis</name>
    <dbReference type="NCBI Taxonomy" id="82788"/>
    <lineage>
        <taxon>Bacteria</taxon>
        <taxon>Pseudomonadati</taxon>
        <taxon>Pseudomonadota</taxon>
        <taxon>Betaproteobacteria</taxon>
        <taxon>Rhodocyclales</taxon>
        <taxon>Zoogloeaceae</taxon>
        <taxon>Thauera</taxon>
    </lineage>
</organism>
<dbReference type="RefSeq" id="WP_002938192.1">
    <property type="nucleotide sequence ID" value="NZ_JARQZE010000001.1"/>
</dbReference>
<evidence type="ECO:0000256" key="3">
    <source>
        <dbReference type="ARBA" id="ARBA00022448"/>
    </source>
</evidence>
<dbReference type="Pfam" id="PF01925">
    <property type="entry name" value="TauE"/>
    <property type="match status" value="1"/>
</dbReference>
<dbReference type="PANTHER" id="PTHR30269:SF0">
    <property type="entry name" value="MEMBRANE TRANSPORTER PROTEIN YFCA-RELATED"/>
    <property type="match status" value="1"/>
</dbReference>
<feature type="transmembrane region" description="Helical" evidence="8">
    <location>
        <begin position="102"/>
        <end position="128"/>
    </location>
</feature>
<evidence type="ECO:0000256" key="7">
    <source>
        <dbReference type="ARBA" id="ARBA00023136"/>
    </source>
</evidence>
<keyword evidence="4 8" id="KW-1003">Cell membrane</keyword>
<evidence type="ECO:0000256" key="6">
    <source>
        <dbReference type="ARBA" id="ARBA00022989"/>
    </source>
</evidence>
<evidence type="ECO:0000256" key="8">
    <source>
        <dbReference type="RuleBase" id="RU363041"/>
    </source>
</evidence>
<keyword evidence="3" id="KW-0813">Transport</keyword>
<comment type="subcellular location">
    <subcellularLocation>
        <location evidence="1 8">Cell membrane</location>
        <topology evidence="1 8">Multi-pass membrane protein</topology>
    </subcellularLocation>
</comment>
<keyword evidence="10" id="KW-1185">Reference proteome</keyword>
<comment type="similarity">
    <text evidence="2 8">Belongs to the 4-toluene sulfonate uptake permease (TSUP) (TC 2.A.102) family.</text>
</comment>
<protein>
    <recommendedName>
        <fullName evidence="8">Probable membrane transporter protein</fullName>
    </recommendedName>
</protein>
<feature type="transmembrane region" description="Helical" evidence="8">
    <location>
        <begin position="77"/>
        <end position="96"/>
    </location>
</feature>
<evidence type="ECO:0000256" key="5">
    <source>
        <dbReference type="ARBA" id="ARBA00022692"/>
    </source>
</evidence>
<evidence type="ECO:0000256" key="2">
    <source>
        <dbReference type="ARBA" id="ARBA00009142"/>
    </source>
</evidence>